<gene>
    <name evidence="3" type="ORF">SAMN04488541_101090</name>
</gene>
<keyword evidence="4" id="KW-1185">Reference proteome</keyword>
<evidence type="ECO:0000259" key="1">
    <source>
        <dbReference type="Pfam" id="PF06439"/>
    </source>
</evidence>
<dbReference type="InterPro" id="IPR010496">
    <property type="entry name" value="AL/BT2_dom"/>
</dbReference>
<sequence>MNKSLIISIKCLVLCFLLTLRIYPTLLAQTKEYPLSPLSLTDLSNFKNPSTNWQIVGDVYADRNKNASMSTSTGTGILVNMPSEKAKEDLFTAWEHGDIEMELEFMMPKGSNSGIYFQSRYELQLLDSWGKKTVKAGDCGGIYERWDESKPEGQKGYQGHPPRMNASKAPGLWQKLRIEFSAPKFDANGKKVANAQFVKVFLNGILIHENVELLGVTRGAVSEREVASAPLRIQGDHGAIAFRNIKYKRFDRQALKLENITYQCYKGIFNGMPSYDTLKLVKQGKADAITSELTCLENDFLIRFKAELTVPETGNYYFTIQQGGMAHLYIDEKVAIEANKFESWFNEQRTEIIPLSEGKHSIDIAYRKNTNWIPTALGLFIEGNGVRFQPLHALGSIPLIASEGAIYLNPEQKPHLLRSFMFFKGEKRTHVISVGEISKINYAYDLSQGTLMQVWRGDFLDVTGMWQDRGGSQVAAPIGNPVELFATPTLLILNDANASWISKYKENDGFRQKGYNLDDSGRPTFKYIYQGITVEDKIMPIEDSRALSRELLLNVSQTVNNLYAKIAEGKEIAQLPDGAYSIDDKQYYIQISEANKPKAFIRQSGDKKELLIPVVWDGNKAKIQYAIIW</sequence>
<evidence type="ECO:0000313" key="4">
    <source>
        <dbReference type="Proteomes" id="UP000199513"/>
    </source>
</evidence>
<dbReference type="Gene3D" id="2.60.120.260">
    <property type="entry name" value="Galactose-binding domain-like"/>
    <property type="match status" value="1"/>
</dbReference>
<dbReference type="AlphaFoldDB" id="A0A1I2EM68"/>
<dbReference type="STRING" id="1003.SAMN04488541_101090"/>
<dbReference type="Proteomes" id="UP000199513">
    <property type="component" value="Unassembled WGS sequence"/>
</dbReference>
<dbReference type="EMBL" id="FONY01000010">
    <property type="protein sequence ID" value="SFE93889.1"/>
    <property type="molecule type" value="Genomic_DNA"/>
</dbReference>
<dbReference type="SUPFAM" id="SSF56988">
    <property type="entry name" value="Anthrax protective antigen"/>
    <property type="match status" value="1"/>
</dbReference>
<feature type="domain" description="PA14" evidence="2">
    <location>
        <begin position="298"/>
        <end position="343"/>
    </location>
</feature>
<organism evidence="3 4">
    <name type="scientific">Thermoflexibacter ruber</name>
    <dbReference type="NCBI Taxonomy" id="1003"/>
    <lineage>
        <taxon>Bacteria</taxon>
        <taxon>Pseudomonadati</taxon>
        <taxon>Bacteroidota</taxon>
        <taxon>Cytophagia</taxon>
        <taxon>Cytophagales</taxon>
        <taxon>Thermoflexibacteraceae</taxon>
        <taxon>Thermoflexibacter</taxon>
    </lineage>
</organism>
<evidence type="ECO:0000259" key="2">
    <source>
        <dbReference type="Pfam" id="PF07691"/>
    </source>
</evidence>
<feature type="domain" description="3-keto-alpha-glucoside-1,2-lyase/3-keto-2-hydroxy-glucal hydratase" evidence="1">
    <location>
        <begin position="51"/>
        <end position="246"/>
    </location>
</feature>
<dbReference type="Gene3D" id="2.60.120.560">
    <property type="entry name" value="Exo-inulinase, domain 1"/>
    <property type="match status" value="1"/>
</dbReference>
<dbReference type="RefSeq" id="WP_177217298.1">
    <property type="nucleotide sequence ID" value="NZ_FONY01000010.1"/>
</dbReference>
<reference evidence="3 4" key="1">
    <citation type="submission" date="2016-10" db="EMBL/GenBank/DDBJ databases">
        <authorList>
            <person name="de Groot N.N."/>
        </authorList>
    </citation>
    <scope>NUCLEOTIDE SEQUENCE [LARGE SCALE GENOMIC DNA]</scope>
    <source>
        <strain>GEY</strain>
        <strain evidence="4">DSM 9560</strain>
    </source>
</reference>
<evidence type="ECO:0000313" key="3">
    <source>
        <dbReference type="EMBL" id="SFE93889.1"/>
    </source>
</evidence>
<name>A0A1I2EM68_9BACT</name>
<accession>A0A1I2EM68</accession>
<dbReference type="InterPro" id="IPR011658">
    <property type="entry name" value="PA14_dom"/>
</dbReference>
<dbReference type="Pfam" id="PF06439">
    <property type="entry name" value="3keto-disac_hyd"/>
    <property type="match status" value="1"/>
</dbReference>
<dbReference type="GO" id="GO:0016787">
    <property type="term" value="F:hydrolase activity"/>
    <property type="evidence" value="ECO:0007669"/>
    <property type="project" value="InterPro"/>
</dbReference>
<dbReference type="Pfam" id="PF07691">
    <property type="entry name" value="PA14"/>
    <property type="match status" value="1"/>
</dbReference>
<proteinExistence type="predicted"/>
<protein>
    <submittedName>
        <fullName evidence="3">PA14 domain-containing protein</fullName>
    </submittedName>
</protein>